<organism evidence="2 3">
    <name type="scientific">Kutzneria viridogrisea</name>
    <dbReference type="NCBI Taxonomy" id="47990"/>
    <lineage>
        <taxon>Bacteria</taxon>
        <taxon>Bacillati</taxon>
        <taxon>Actinomycetota</taxon>
        <taxon>Actinomycetes</taxon>
        <taxon>Pseudonocardiales</taxon>
        <taxon>Pseudonocardiaceae</taxon>
        <taxon>Kutzneria</taxon>
    </lineage>
</organism>
<sequence length="351" mass="35498">MRNPPPLVAALCIATAALFLVVLVGAAVTNVHLIYGEQGTCRAHIRGGRPAVCAAALALLLVLLSGTVPGDVPPLCEQPHPREADPRRRACCTLNHRGQLARMRRRASRQRPPALAVQVATAAVTNPDMGSHRSGTAVPGLTLRPGRGAVCPGRRVPQMSAAVTTPMPCGRHRAVPGDAIPPSPSVPRGSSSRSAGGFPSFTSGPAARVMSATSDAVSGARGTGSPLTSIGLSPGRPVHGAPVGQGADCTVDAAVPLASGRGSGDRHAGSSRRRGGGPFRSAAGVPVRRSAARVCAASAPGVRVGGSVPRRAPVTLVAGCPGVRRGAQLTAAARMVHPARAVAVSQYRRAV</sequence>
<evidence type="ECO:0000313" key="3">
    <source>
        <dbReference type="Proteomes" id="UP000517916"/>
    </source>
</evidence>
<accession>A0ABR6BGE7</accession>
<evidence type="ECO:0000256" key="1">
    <source>
        <dbReference type="SAM" id="MobiDB-lite"/>
    </source>
</evidence>
<name>A0ABR6BGE7_9PSEU</name>
<reference evidence="2 3" key="1">
    <citation type="submission" date="2020-08" db="EMBL/GenBank/DDBJ databases">
        <title>Genomic Encyclopedia of Archaeal and Bacterial Type Strains, Phase II (KMG-II): from individual species to whole genera.</title>
        <authorList>
            <person name="Goeker M."/>
        </authorList>
    </citation>
    <scope>NUCLEOTIDE SEQUENCE [LARGE SCALE GENOMIC DNA]</scope>
    <source>
        <strain evidence="2 3">DSM 43850</strain>
    </source>
</reference>
<dbReference type="EMBL" id="JACJID010000002">
    <property type="protein sequence ID" value="MBA8925962.1"/>
    <property type="molecule type" value="Genomic_DNA"/>
</dbReference>
<comment type="caution">
    <text evidence="2">The sequence shown here is derived from an EMBL/GenBank/DDBJ whole genome shotgun (WGS) entry which is preliminary data.</text>
</comment>
<feature type="region of interest" description="Disordered" evidence="1">
    <location>
        <begin position="164"/>
        <end position="284"/>
    </location>
</feature>
<dbReference type="Proteomes" id="UP000517916">
    <property type="component" value="Unassembled WGS sequence"/>
</dbReference>
<evidence type="ECO:0000313" key="2">
    <source>
        <dbReference type="EMBL" id="MBA8925962.1"/>
    </source>
</evidence>
<keyword evidence="3" id="KW-1185">Reference proteome</keyword>
<gene>
    <name evidence="2" type="ORF">BC739_003161</name>
</gene>
<protein>
    <submittedName>
        <fullName evidence="2">Uncharacterized protein</fullName>
    </submittedName>
</protein>
<proteinExistence type="predicted"/>
<feature type="compositionally biased region" description="Low complexity" evidence="1">
    <location>
        <begin position="186"/>
        <end position="201"/>
    </location>
</feature>